<keyword evidence="4" id="KW-0698">rRNA processing</keyword>
<dbReference type="InterPro" id="IPR013520">
    <property type="entry name" value="Ribonucl_H"/>
</dbReference>
<dbReference type="GO" id="GO:0006364">
    <property type="term" value="P:rRNA processing"/>
    <property type="evidence" value="ECO:0007669"/>
    <property type="project" value="UniProtKB-KW"/>
</dbReference>
<evidence type="ECO:0000256" key="3">
    <source>
        <dbReference type="ARBA" id="ARBA00016937"/>
    </source>
</evidence>
<gene>
    <name evidence="11" type="ORF">CYMTET_12829</name>
</gene>
<evidence type="ECO:0000256" key="6">
    <source>
        <dbReference type="ARBA" id="ARBA00022801"/>
    </source>
</evidence>
<name>A0AAE0GJN7_9CHLO</name>
<dbReference type="Proteomes" id="UP001190700">
    <property type="component" value="Unassembled WGS sequence"/>
</dbReference>
<dbReference type="PANTHER" id="PTHR12801:SF45">
    <property type="entry name" value="RNA EXONUCLEASE 4"/>
    <property type="match status" value="1"/>
</dbReference>
<evidence type="ECO:0000256" key="4">
    <source>
        <dbReference type="ARBA" id="ARBA00022552"/>
    </source>
</evidence>
<dbReference type="GO" id="GO:0008408">
    <property type="term" value="F:3'-5' exonuclease activity"/>
    <property type="evidence" value="ECO:0007669"/>
    <property type="project" value="InterPro"/>
</dbReference>
<dbReference type="SMART" id="SM00479">
    <property type="entry name" value="EXOIII"/>
    <property type="match status" value="1"/>
</dbReference>
<keyword evidence="7" id="KW-0269">Exonuclease</keyword>
<dbReference type="InterPro" id="IPR037431">
    <property type="entry name" value="REX4_DEDDh_dom"/>
</dbReference>
<protein>
    <recommendedName>
        <fullName evidence="3">RNA exonuclease 4</fullName>
    </recommendedName>
</protein>
<accession>A0AAE0GJN7</accession>
<dbReference type="Gene3D" id="3.30.420.10">
    <property type="entry name" value="Ribonuclease H-like superfamily/Ribonuclease H"/>
    <property type="match status" value="2"/>
</dbReference>
<comment type="caution">
    <text evidence="11">The sequence shown here is derived from an EMBL/GenBank/DDBJ whole genome shotgun (WGS) entry which is preliminary data.</text>
</comment>
<comment type="subcellular location">
    <subcellularLocation>
        <location evidence="1">Nucleus</location>
    </subcellularLocation>
</comment>
<evidence type="ECO:0000313" key="11">
    <source>
        <dbReference type="EMBL" id="KAK3279279.1"/>
    </source>
</evidence>
<comment type="function">
    <text evidence="9">Exoribonuclease involved in ribosome biosynthesis. Involved in the processing of ITS1, the internal transcribed spacer localized between the 18S and 5.8S rRNAs.</text>
</comment>
<proteinExistence type="inferred from homology"/>
<dbReference type="PANTHER" id="PTHR12801">
    <property type="entry name" value="RNA EXONUCLEASE REXO1 / RECO3 FAMILY MEMBER-RELATED"/>
    <property type="match status" value="1"/>
</dbReference>
<dbReference type="FunFam" id="3.30.420.10:FF:000007">
    <property type="entry name" value="Interferon-stimulated exonuclease gene 20"/>
    <property type="match status" value="1"/>
</dbReference>
<evidence type="ECO:0000256" key="5">
    <source>
        <dbReference type="ARBA" id="ARBA00022722"/>
    </source>
</evidence>
<organism evidence="11 12">
    <name type="scientific">Cymbomonas tetramitiformis</name>
    <dbReference type="NCBI Taxonomy" id="36881"/>
    <lineage>
        <taxon>Eukaryota</taxon>
        <taxon>Viridiplantae</taxon>
        <taxon>Chlorophyta</taxon>
        <taxon>Pyramimonadophyceae</taxon>
        <taxon>Pyramimonadales</taxon>
        <taxon>Pyramimonadaceae</taxon>
        <taxon>Cymbomonas</taxon>
    </lineage>
</organism>
<sequence length="303" mass="34168">MVLAQLVIFSTKKKGWVDNNRAELAAIVWALLHHPRNKRLTIYTDSRTERTSLRKVNGHKGFKGNEMADQLASLGVRLPEETYVCQDTGIRWRLEFARWWEYAFLLSNLEEDAWGTAKGLQPLDGNLSATRVVALDCEMVGVGPGGLRSILARVCIINSSGNVLYDTFVKNTEPITDYRTAFSGVRAADLKEAPSFTCVQAKVTQLLQGAIVVGHALDNDFAVLHLRHPEQDIRDTALYKPLRHPNGRPQKLKHLASQHLRVHIQKGEHTPVDDAKAALYIYFKFAQKWERAVIAAKIKRQHS</sequence>
<dbReference type="Pfam" id="PF00929">
    <property type="entry name" value="RNase_T"/>
    <property type="match status" value="1"/>
</dbReference>
<dbReference type="GO" id="GO:0003676">
    <property type="term" value="F:nucleic acid binding"/>
    <property type="evidence" value="ECO:0007669"/>
    <property type="project" value="InterPro"/>
</dbReference>
<dbReference type="InterPro" id="IPR036397">
    <property type="entry name" value="RNaseH_sf"/>
</dbReference>
<keyword evidence="12" id="KW-1185">Reference proteome</keyword>
<evidence type="ECO:0000256" key="1">
    <source>
        <dbReference type="ARBA" id="ARBA00004123"/>
    </source>
</evidence>
<dbReference type="EMBL" id="LGRX02005036">
    <property type="protein sequence ID" value="KAK3279279.1"/>
    <property type="molecule type" value="Genomic_DNA"/>
</dbReference>
<reference evidence="11 12" key="1">
    <citation type="journal article" date="2015" name="Genome Biol. Evol.">
        <title>Comparative Genomics of a Bacterivorous Green Alga Reveals Evolutionary Causalities and Consequences of Phago-Mixotrophic Mode of Nutrition.</title>
        <authorList>
            <person name="Burns J.A."/>
            <person name="Paasch A."/>
            <person name="Narechania A."/>
            <person name="Kim E."/>
        </authorList>
    </citation>
    <scope>NUCLEOTIDE SEQUENCE [LARGE SCALE GENOMIC DNA]</scope>
    <source>
        <strain evidence="11 12">PLY_AMNH</strain>
    </source>
</reference>
<evidence type="ECO:0000313" key="12">
    <source>
        <dbReference type="Proteomes" id="UP001190700"/>
    </source>
</evidence>
<keyword evidence="6" id="KW-0378">Hydrolase</keyword>
<evidence type="ECO:0000256" key="2">
    <source>
        <dbReference type="ARBA" id="ARBA00010489"/>
    </source>
</evidence>
<evidence type="ECO:0000259" key="10">
    <source>
        <dbReference type="SMART" id="SM00479"/>
    </source>
</evidence>
<evidence type="ECO:0000256" key="8">
    <source>
        <dbReference type="ARBA" id="ARBA00023242"/>
    </source>
</evidence>
<dbReference type="AlphaFoldDB" id="A0AAE0GJN7"/>
<dbReference type="GO" id="GO:0005634">
    <property type="term" value="C:nucleus"/>
    <property type="evidence" value="ECO:0007669"/>
    <property type="project" value="UniProtKB-SubCell"/>
</dbReference>
<dbReference type="InterPro" id="IPR047021">
    <property type="entry name" value="REXO1/3/4-like"/>
</dbReference>
<evidence type="ECO:0000256" key="9">
    <source>
        <dbReference type="ARBA" id="ARBA00025599"/>
    </source>
</evidence>
<keyword evidence="8" id="KW-0539">Nucleus</keyword>
<feature type="domain" description="Exonuclease" evidence="10">
    <location>
        <begin position="131"/>
        <end position="291"/>
    </location>
</feature>
<dbReference type="InterPro" id="IPR012337">
    <property type="entry name" value="RNaseH-like_sf"/>
</dbReference>
<evidence type="ECO:0000256" key="7">
    <source>
        <dbReference type="ARBA" id="ARBA00022839"/>
    </source>
</evidence>
<comment type="similarity">
    <text evidence="2">Belongs to the REXO4 family.</text>
</comment>
<dbReference type="CDD" id="cd06144">
    <property type="entry name" value="REX4_like"/>
    <property type="match status" value="1"/>
</dbReference>
<dbReference type="SUPFAM" id="SSF53098">
    <property type="entry name" value="Ribonuclease H-like"/>
    <property type="match status" value="2"/>
</dbReference>
<keyword evidence="5" id="KW-0540">Nuclease</keyword>